<feature type="short sequence motif" description="GXGXXG" evidence="4">
    <location>
        <begin position="26"/>
        <end position="31"/>
    </location>
</feature>
<evidence type="ECO:0000259" key="5">
    <source>
        <dbReference type="PROSITE" id="PS51635"/>
    </source>
</evidence>
<dbReference type="PROSITE" id="PS51635">
    <property type="entry name" value="PNPLA"/>
    <property type="match status" value="1"/>
</dbReference>
<proteinExistence type="predicted"/>
<evidence type="ECO:0000313" key="6">
    <source>
        <dbReference type="EMBL" id="AEV30520.1"/>
    </source>
</evidence>
<dbReference type="HOGENOM" id="CLU_000288_144_9_12"/>
<evidence type="ECO:0000313" key="7">
    <source>
        <dbReference type="Proteomes" id="UP000005632"/>
    </source>
</evidence>
<name>G8QVZ6_SPHPG</name>
<dbReference type="Pfam" id="PF01734">
    <property type="entry name" value="Patatin"/>
    <property type="match status" value="1"/>
</dbReference>
<feature type="active site" description="Nucleophile" evidence="4">
    <location>
        <position position="65"/>
    </location>
</feature>
<dbReference type="RefSeq" id="WP_014271359.1">
    <property type="nucleotide sequence ID" value="NC_016633.1"/>
</dbReference>
<gene>
    <name evidence="6" type="ordered locus">SpiGrapes_2763</name>
</gene>
<dbReference type="GO" id="GO:0019369">
    <property type="term" value="P:arachidonate metabolic process"/>
    <property type="evidence" value="ECO:0007669"/>
    <property type="project" value="TreeGrafter"/>
</dbReference>
<dbReference type="CDD" id="cd07199">
    <property type="entry name" value="Pat17_PNPLA8_PNPLA9_like"/>
    <property type="match status" value="1"/>
</dbReference>
<feature type="short sequence motif" description="GXSXG" evidence="4">
    <location>
        <begin position="63"/>
        <end position="67"/>
    </location>
</feature>
<reference evidence="6 7" key="1">
    <citation type="submission" date="2011-11" db="EMBL/GenBank/DDBJ databases">
        <title>Complete sequence of Spirochaeta sp. grapes.</title>
        <authorList>
            <consortium name="US DOE Joint Genome Institute"/>
            <person name="Lucas S."/>
            <person name="Han J."/>
            <person name="Lapidus A."/>
            <person name="Cheng J.-F."/>
            <person name="Goodwin L."/>
            <person name="Pitluck S."/>
            <person name="Peters L."/>
            <person name="Ovchinnikova G."/>
            <person name="Munk A.C."/>
            <person name="Detter J.C."/>
            <person name="Han C."/>
            <person name="Tapia R."/>
            <person name="Land M."/>
            <person name="Hauser L."/>
            <person name="Kyrpides N."/>
            <person name="Ivanova N."/>
            <person name="Pagani I."/>
            <person name="Ritalahtilisa K."/>
            <person name="Loeffler F."/>
            <person name="Woyke T."/>
        </authorList>
    </citation>
    <scope>NUCLEOTIDE SEQUENCE [LARGE SCALE GENOMIC DNA]</scope>
    <source>
        <strain evidence="7">ATCC BAA-1885 / DSM 22778 / Grapes</strain>
    </source>
</reference>
<dbReference type="InterPro" id="IPR016035">
    <property type="entry name" value="Acyl_Trfase/lysoPLipase"/>
</dbReference>
<dbReference type="SUPFAM" id="SSF52151">
    <property type="entry name" value="FabD/lysophospholipase-like"/>
    <property type="match status" value="1"/>
</dbReference>
<dbReference type="GO" id="GO:0047499">
    <property type="term" value="F:calcium-independent phospholipase A2 activity"/>
    <property type="evidence" value="ECO:0007669"/>
    <property type="project" value="TreeGrafter"/>
</dbReference>
<organism evidence="6 7">
    <name type="scientific">Sphaerochaeta pleomorpha (strain ATCC BAA-1885 / DSM 22778 / Grapes)</name>
    <dbReference type="NCBI Taxonomy" id="158190"/>
    <lineage>
        <taxon>Bacteria</taxon>
        <taxon>Pseudomonadati</taxon>
        <taxon>Spirochaetota</taxon>
        <taxon>Spirochaetia</taxon>
        <taxon>Spirochaetales</taxon>
        <taxon>Sphaerochaetaceae</taxon>
        <taxon>Sphaerochaeta</taxon>
    </lineage>
</organism>
<keyword evidence="3 4" id="KW-0443">Lipid metabolism</keyword>
<dbReference type="OrthoDB" id="9807112at2"/>
<dbReference type="Gene3D" id="3.40.1090.10">
    <property type="entry name" value="Cytosolic phospholipase A2 catalytic domain"/>
    <property type="match status" value="1"/>
</dbReference>
<feature type="short sequence motif" description="DGA/G" evidence="4">
    <location>
        <begin position="237"/>
        <end position="239"/>
    </location>
</feature>
<dbReference type="GO" id="GO:0016020">
    <property type="term" value="C:membrane"/>
    <property type="evidence" value="ECO:0007669"/>
    <property type="project" value="TreeGrafter"/>
</dbReference>
<dbReference type="eggNOG" id="COG3621">
    <property type="taxonomic scope" value="Bacteria"/>
</dbReference>
<protein>
    <submittedName>
        <fullName evidence="6">Patatin</fullName>
    </submittedName>
</protein>
<evidence type="ECO:0000256" key="1">
    <source>
        <dbReference type="ARBA" id="ARBA00022801"/>
    </source>
</evidence>
<dbReference type="InterPro" id="IPR002641">
    <property type="entry name" value="PNPLA_dom"/>
</dbReference>
<keyword evidence="1 4" id="KW-0378">Hydrolase</keyword>
<sequence>MAIKDFFKRNKQGDIEEERYILSIDGGGMRGIIPAIILDKMATLMEEMGDNRPFYSHFDLISGTSTGGLLALALTVPVQKSELPADTRYVSYIYEQLPQTLSQKLKRIRGSEQLSGTLPFGVKTNELESLYAIHGKDIFPKSQGRIFSQIFTDKYDSEPLEKYLKRVFREIPLSEAQVPVMVMTYDAANGRPFPISSRDSHGFLFWEAGRATSAAPTYFKPAFLFDRSEQTMQTLIDGGMVANNPALFAYSEAKKLYPNAKKFHILSLSTASSDFNFKISGSGTGVIGWIDPAKGAPIQKIYANAQVQTTDVLAQDIPGLLYTRIHGTLGEQVKLDATSPNAIAMMREGALGIYRENEDKIRSFATLLTKRVEFDQLKLGPKEVEPIMTKVEPIIEEVSLNEEVSPSLSPYYSFLNRYGITDDSNEGATV</sequence>
<dbReference type="PANTHER" id="PTHR24185">
    <property type="entry name" value="CALCIUM-INDEPENDENT PHOSPHOLIPASE A2-GAMMA"/>
    <property type="match status" value="1"/>
</dbReference>
<dbReference type="PANTHER" id="PTHR24185:SF1">
    <property type="entry name" value="CALCIUM-INDEPENDENT PHOSPHOLIPASE A2-GAMMA"/>
    <property type="match status" value="1"/>
</dbReference>
<dbReference type="KEGG" id="sgp:SpiGrapes_2763"/>
<dbReference type="GO" id="GO:0016042">
    <property type="term" value="P:lipid catabolic process"/>
    <property type="evidence" value="ECO:0007669"/>
    <property type="project" value="UniProtKB-UniRule"/>
</dbReference>
<keyword evidence="2 4" id="KW-0442">Lipid degradation</keyword>
<dbReference type="EMBL" id="CP003155">
    <property type="protein sequence ID" value="AEV30520.1"/>
    <property type="molecule type" value="Genomic_DNA"/>
</dbReference>
<dbReference type="STRING" id="158190.SpiGrapes_2763"/>
<evidence type="ECO:0000256" key="3">
    <source>
        <dbReference type="ARBA" id="ARBA00023098"/>
    </source>
</evidence>
<evidence type="ECO:0000256" key="4">
    <source>
        <dbReference type="PROSITE-ProRule" id="PRU01161"/>
    </source>
</evidence>
<dbReference type="AlphaFoldDB" id="G8QVZ6"/>
<evidence type="ECO:0000256" key="2">
    <source>
        <dbReference type="ARBA" id="ARBA00022963"/>
    </source>
</evidence>
<dbReference type="Proteomes" id="UP000005632">
    <property type="component" value="Chromosome"/>
</dbReference>
<keyword evidence="7" id="KW-1185">Reference proteome</keyword>
<feature type="domain" description="PNPLA" evidence="5">
    <location>
        <begin position="22"/>
        <end position="250"/>
    </location>
</feature>
<accession>G8QVZ6</accession>
<feature type="active site" description="Proton acceptor" evidence="4">
    <location>
        <position position="237"/>
    </location>
</feature>